<feature type="compositionally biased region" description="Basic residues" evidence="2">
    <location>
        <begin position="811"/>
        <end position="821"/>
    </location>
</feature>
<feature type="region of interest" description="Disordered" evidence="2">
    <location>
        <begin position="293"/>
        <end position="357"/>
    </location>
</feature>
<evidence type="ECO:0000256" key="1">
    <source>
        <dbReference type="PROSITE-ProRule" id="PRU00176"/>
    </source>
</evidence>
<feature type="compositionally biased region" description="Basic and acidic residues" evidence="2">
    <location>
        <begin position="414"/>
        <end position="429"/>
    </location>
</feature>
<dbReference type="EMBL" id="JAHFZB010000027">
    <property type="protein sequence ID" value="KAK6473555.1"/>
    <property type="molecule type" value="Genomic_DNA"/>
</dbReference>
<dbReference type="InterPro" id="IPR000504">
    <property type="entry name" value="RRM_dom"/>
</dbReference>
<evidence type="ECO:0000313" key="4">
    <source>
        <dbReference type="EMBL" id="KAK6473555.1"/>
    </source>
</evidence>
<dbReference type="PROSITE" id="PS50102">
    <property type="entry name" value="RRM"/>
    <property type="match status" value="1"/>
</dbReference>
<name>A0ABR0YLX7_HUSHU</name>
<dbReference type="SUPFAM" id="SSF54928">
    <property type="entry name" value="RNA-binding domain, RBD"/>
    <property type="match status" value="1"/>
</dbReference>
<sequence>MVCLQVPNCCCCYFINQDGDIKMAATIVYDSSEAVDLCSDRCLYLKPIAKLAITVMLPESREASKTVSNWEVIARLKQMAQPHQFNSIRLSRSTMEFLRFEGELETKSLVHTLQAKLHKKTVAIQGFSNGLRVLAVESQVDFPTQEEWESFFGEEKPDTIHLEGLPCKWFTPKEARGERPSEETVREVFGRFGPIRNMDIPMLDMYRQEMSGRNFSSFGLGGLHTFDMYIQFQEHEDFVKAMEALRGMKLMFKGEDGKALACSMKVTFDTTSHLSEAALERRGYERQQLRKLEEQRQQEKLREKEQEEADRRRKEAQHEKRRQEKLRKRAQRQRDSEERGLLRSGMPFKAEEDQEEEERMEVDIWEERKLVLALRRLQSIRLLAALLEKAQHLEKLKIKSKVTEPEEDLPQSFPEEHLEEKTTSEKWEHGKANKTHVGQPATVMSGHLSEVLDGDHSTAFDEHTDEGFDYGPIKITINQARDAAPTSKPPSSSSDGMGGCLFDRDYSCIEKPSKRRRKEKIYESEEFLNYLLNHYSYPSYARFYPSPHPASDQASGWDRMVSNNGNSFQISLRNTDGKYCTEVCISQNEGLAGSNREDRYKWKITIKATEPPQRGLGTKGSRLKRYSREFQVQWNESSLHPEEEDLEQSNCNKGLYKKSAVKGFRLNKNERRRESAKDLECASFPAEPLHPARTSTDLKDDFEEINSASEFTGEEYQWENKYGRVKSRDFKEQSSGPKAKKRIGKAATFGYGSRIEEGSEGQGETADHDVLQLDDGSFLSSKSLTASDPKKVKKKRKKSKGEGRGSEAGVSKKRKKKRKDKKKECEGSASRSNSENEERRKKHKSVKQDKLQHRHQKIKSEFSSRDKTEKCKRSREQCKSEKWAYQYHKPDYWGNGFGDAYDCSEEFDGCNYYSKKGWQRHNGLEEYVDKTAAQKCDRYAHNQFDQLYQETGTGIKDGYPEKTKLKIETS</sequence>
<feature type="compositionally biased region" description="Basic and acidic residues" evidence="2">
    <location>
        <begin position="293"/>
        <end position="322"/>
    </location>
</feature>
<dbReference type="CDD" id="cd12264">
    <property type="entry name" value="RRM_AKAP17A"/>
    <property type="match status" value="1"/>
</dbReference>
<accession>A0ABR0YLX7</accession>
<dbReference type="Pfam" id="PF25015">
    <property type="entry name" value="RBD_AKAP-17A"/>
    <property type="match status" value="1"/>
</dbReference>
<evidence type="ECO:0000259" key="3">
    <source>
        <dbReference type="PROSITE" id="PS50102"/>
    </source>
</evidence>
<dbReference type="InterPro" id="IPR035979">
    <property type="entry name" value="RBD_domain_sf"/>
</dbReference>
<feature type="domain" description="RRM" evidence="3">
    <location>
        <begin position="158"/>
        <end position="267"/>
    </location>
</feature>
<evidence type="ECO:0000313" key="5">
    <source>
        <dbReference type="Proteomes" id="UP001369086"/>
    </source>
</evidence>
<feature type="region of interest" description="Disordered" evidence="2">
    <location>
        <begin position="722"/>
        <end position="869"/>
    </location>
</feature>
<dbReference type="Proteomes" id="UP001369086">
    <property type="component" value="Unassembled WGS sequence"/>
</dbReference>
<dbReference type="Gene3D" id="3.30.70.330">
    <property type="match status" value="1"/>
</dbReference>
<dbReference type="PANTHER" id="PTHR12484">
    <property type="entry name" value="B-LYMPHOCYTE ANTIGEN-RELATED"/>
    <property type="match status" value="1"/>
</dbReference>
<keyword evidence="5" id="KW-1185">Reference proteome</keyword>
<feature type="compositionally biased region" description="Basic and acidic residues" evidence="2">
    <location>
        <begin position="332"/>
        <end position="341"/>
    </location>
</feature>
<keyword evidence="1" id="KW-0694">RNA-binding</keyword>
<reference evidence="4 5" key="1">
    <citation type="submission" date="2021-05" db="EMBL/GenBank/DDBJ databases">
        <authorList>
            <person name="Zahm M."/>
            <person name="Klopp C."/>
            <person name="Cabau C."/>
            <person name="Kuhl H."/>
            <person name="Suciu R."/>
            <person name="Ciorpac M."/>
            <person name="Holostenco D."/>
            <person name="Gessner J."/>
            <person name="Wuertz S."/>
            <person name="Hohne C."/>
            <person name="Stock M."/>
            <person name="Gislard M."/>
            <person name="Lluch J."/>
            <person name="Milhes M."/>
            <person name="Lampietro C."/>
            <person name="Lopez Roques C."/>
            <person name="Donnadieu C."/>
            <person name="Du K."/>
            <person name="Schartl M."/>
            <person name="Guiguen Y."/>
        </authorList>
    </citation>
    <scope>NUCLEOTIDE SEQUENCE [LARGE SCALE GENOMIC DNA]</scope>
    <source>
        <strain evidence="4">Hh-F2</strain>
        <tissue evidence="4">Blood</tissue>
    </source>
</reference>
<gene>
    <name evidence="4" type="ORF">HHUSO_G27012</name>
</gene>
<feature type="region of interest" description="Disordered" evidence="2">
    <location>
        <begin position="404"/>
        <end position="429"/>
    </location>
</feature>
<proteinExistence type="predicted"/>
<dbReference type="InterPro" id="IPR012677">
    <property type="entry name" value="Nucleotide-bd_a/b_plait_sf"/>
</dbReference>
<protein>
    <submittedName>
        <fullName evidence="4">A-kinase anchor protein 17B-like isoform X1</fullName>
    </submittedName>
</protein>
<organism evidence="4 5">
    <name type="scientific">Huso huso</name>
    <name type="common">Beluga</name>
    <name type="synonym">Acipenser huso</name>
    <dbReference type="NCBI Taxonomy" id="61971"/>
    <lineage>
        <taxon>Eukaryota</taxon>
        <taxon>Metazoa</taxon>
        <taxon>Chordata</taxon>
        <taxon>Craniata</taxon>
        <taxon>Vertebrata</taxon>
        <taxon>Euteleostomi</taxon>
        <taxon>Actinopterygii</taxon>
        <taxon>Chondrostei</taxon>
        <taxon>Acipenseriformes</taxon>
        <taxon>Acipenseridae</taxon>
        <taxon>Huso</taxon>
    </lineage>
</organism>
<dbReference type="PANTHER" id="PTHR12484:SF4">
    <property type="entry name" value="A-KINASE ANCHOR PROTEIN 17A"/>
    <property type="match status" value="1"/>
</dbReference>
<dbReference type="InterPro" id="IPR056852">
    <property type="entry name" value="AK17A/B"/>
</dbReference>
<feature type="compositionally biased region" description="Basic and acidic residues" evidence="2">
    <location>
        <begin position="858"/>
        <end position="869"/>
    </location>
</feature>
<comment type="caution">
    <text evidence="4">The sequence shown here is derived from an EMBL/GenBank/DDBJ whole genome shotgun (WGS) entry which is preliminary data.</text>
</comment>
<evidence type="ECO:0000256" key="2">
    <source>
        <dbReference type="SAM" id="MobiDB-lite"/>
    </source>
</evidence>